<evidence type="ECO:0000313" key="3">
    <source>
        <dbReference type="Proteomes" id="UP000812270"/>
    </source>
</evidence>
<dbReference type="CDD" id="cd19375">
    <property type="entry name" value="UDG-F3-like_SMUG2"/>
    <property type="match status" value="1"/>
</dbReference>
<keyword evidence="3" id="KW-1185">Reference proteome</keyword>
<name>A0A9E2SAQ4_9BACT</name>
<dbReference type="EMBL" id="JAHSPG010000008">
    <property type="protein sequence ID" value="MBV4357734.1"/>
    <property type="molecule type" value="Genomic_DNA"/>
</dbReference>
<proteinExistence type="predicted"/>
<dbReference type="Pfam" id="PF03167">
    <property type="entry name" value="UDG"/>
    <property type="match status" value="1"/>
</dbReference>
<dbReference type="InterPro" id="IPR032579">
    <property type="entry name" value="Phe_SMUG2-like"/>
</dbReference>
<dbReference type="AlphaFoldDB" id="A0A9E2SAQ4"/>
<organism evidence="2 3">
    <name type="scientific">Pinibacter aurantiacus</name>
    <dbReference type="NCBI Taxonomy" id="2851599"/>
    <lineage>
        <taxon>Bacteria</taxon>
        <taxon>Pseudomonadati</taxon>
        <taxon>Bacteroidota</taxon>
        <taxon>Chitinophagia</taxon>
        <taxon>Chitinophagales</taxon>
        <taxon>Chitinophagaceae</taxon>
        <taxon>Pinibacter</taxon>
    </lineage>
</organism>
<gene>
    <name evidence="2" type="ORF">KTO63_11290</name>
</gene>
<feature type="domain" description="Uracil-DNA glycosylase-like" evidence="1">
    <location>
        <begin position="46"/>
        <end position="220"/>
    </location>
</feature>
<dbReference type="Proteomes" id="UP000812270">
    <property type="component" value="Unassembled WGS sequence"/>
</dbReference>
<evidence type="ECO:0000259" key="1">
    <source>
        <dbReference type="Pfam" id="PF03167"/>
    </source>
</evidence>
<comment type="caution">
    <text evidence="2">The sequence shown here is derived from an EMBL/GenBank/DDBJ whole genome shotgun (WGS) entry which is preliminary data.</text>
</comment>
<evidence type="ECO:0000313" key="2">
    <source>
        <dbReference type="EMBL" id="MBV4357734.1"/>
    </source>
</evidence>
<dbReference type="InterPro" id="IPR005122">
    <property type="entry name" value="Uracil-DNA_glycosylase-like"/>
</dbReference>
<accession>A0A9E2SAQ4</accession>
<sequence>MSRVNKITDYFFNLSSPLGLPEDVAVLFPHQLPEVKKIIKIFFTRYFNDNEQRHFIVGINPGRFGAGVTGINFTAPKQLTENCHIANSFKMQTELSAEFVYEVIDAYGGCEAFYKRFYLASVSPLGFVKNGINLNYYDDVELKEAIKPFAIDNMQKQIKMLQTNRNKCICLGEKNFAFFNDLNNEHHFFKEIIKLPHPRFIMQYKRKTKTEFIQKYLDALAQLGS</sequence>
<protein>
    <submittedName>
        <fullName evidence="2">DUF4918 family protein</fullName>
    </submittedName>
</protein>
<reference evidence="2" key="1">
    <citation type="submission" date="2021-06" db="EMBL/GenBank/DDBJ databases">
        <authorList>
            <person name="Huq M.A."/>
        </authorList>
    </citation>
    <scope>NUCLEOTIDE SEQUENCE</scope>
    <source>
        <strain evidence="2">MAH-26</strain>
    </source>
</reference>